<organism evidence="6 7">
    <name type="scientific">Colwellia psychrerythraea</name>
    <name type="common">Vibrio psychroerythus</name>
    <dbReference type="NCBI Taxonomy" id="28229"/>
    <lineage>
        <taxon>Bacteria</taxon>
        <taxon>Pseudomonadati</taxon>
        <taxon>Pseudomonadota</taxon>
        <taxon>Gammaproteobacteria</taxon>
        <taxon>Alteromonadales</taxon>
        <taxon>Colwelliaceae</taxon>
        <taxon>Colwellia</taxon>
    </lineage>
</organism>
<dbReference type="InterPro" id="IPR054156">
    <property type="entry name" value="YxaF_TetR_C"/>
</dbReference>
<evidence type="ECO:0000256" key="2">
    <source>
        <dbReference type="ARBA" id="ARBA00023125"/>
    </source>
</evidence>
<feature type="DNA-binding region" description="H-T-H motif" evidence="4">
    <location>
        <begin position="28"/>
        <end position="47"/>
    </location>
</feature>
<keyword evidence="1" id="KW-0805">Transcription regulation</keyword>
<gene>
    <name evidence="6" type="ORF">ND2E_3321</name>
</gene>
<dbReference type="InterPro" id="IPR023772">
    <property type="entry name" value="DNA-bd_HTH_TetR-type_CS"/>
</dbReference>
<sequence length="194" mass="21849">MSDAEQTRQNILTVAADEIHHHGFKATSLSSILTRCEISKGALYYHFTSKIELGYAVFEEVYTPMFLDVWQTPLSDEDPIEGLCKFLTAMTDEMACSEVVCGCPLNNLCEEMANVDEGFRLRILCMQEQLNQLIVDALERISDGLRENLAFSQVGYFIVSTLNGATSLSKSSRNKELFQQVIAELCLYIRALKK</sequence>
<evidence type="ECO:0000313" key="6">
    <source>
        <dbReference type="EMBL" id="KGJ91456.1"/>
    </source>
</evidence>
<dbReference type="GO" id="GO:0003677">
    <property type="term" value="F:DNA binding"/>
    <property type="evidence" value="ECO:0007669"/>
    <property type="project" value="UniProtKB-UniRule"/>
</dbReference>
<dbReference type="Pfam" id="PF00440">
    <property type="entry name" value="TetR_N"/>
    <property type="match status" value="1"/>
</dbReference>
<dbReference type="Pfam" id="PF21993">
    <property type="entry name" value="TetR_C_13_2"/>
    <property type="match status" value="1"/>
</dbReference>
<dbReference type="PANTHER" id="PTHR47506">
    <property type="entry name" value="TRANSCRIPTIONAL REGULATORY PROTEIN"/>
    <property type="match status" value="1"/>
</dbReference>
<accession>A0A099KLW5</accession>
<dbReference type="SUPFAM" id="SSF48498">
    <property type="entry name" value="Tetracyclin repressor-like, C-terminal domain"/>
    <property type="match status" value="1"/>
</dbReference>
<dbReference type="AlphaFoldDB" id="A0A099KLW5"/>
<keyword evidence="2 4" id="KW-0238">DNA-binding</keyword>
<keyword evidence="3" id="KW-0804">Transcription</keyword>
<dbReference type="InterPro" id="IPR009057">
    <property type="entry name" value="Homeodomain-like_sf"/>
</dbReference>
<comment type="caution">
    <text evidence="6">The sequence shown here is derived from an EMBL/GenBank/DDBJ whole genome shotgun (WGS) entry which is preliminary data.</text>
</comment>
<evidence type="ECO:0000256" key="3">
    <source>
        <dbReference type="ARBA" id="ARBA00023163"/>
    </source>
</evidence>
<protein>
    <submittedName>
        <fullName evidence="6">Transcriptional regulator, TetR family</fullName>
    </submittedName>
</protein>
<dbReference type="Proteomes" id="UP000029843">
    <property type="component" value="Unassembled WGS sequence"/>
</dbReference>
<dbReference type="EMBL" id="JQED01000029">
    <property type="protein sequence ID" value="KGJ91456.1"/>
    <property type="molecule type" value="Genomic_DNA"/>
</dbReference>
<dbReference type="InterPro" id="IPR001647">
    <property type="entry name" value="HTH_TetR"/>
</dbReference>
<feature type="domain" description="HTH tetR-type" evidence="5">
    <location>
        <begin position="5"/>
        <end position="65"/>
    </location>
</feature>
<proteinExistence type="predicted"/>
<evidence type="ECO:0000256" key="1">
    <source>
        <dbReference type="ARBA" id="ARBA00023015"/>
    </source>
</evidence>
<dbReference type="SUPFAM" id="SSF46689">
    <property type="entry name" value="Homeodomain-like"/>
    <property type="match status" value="1"/>
</dbReference>
<name>A0A099KLW5_COLPS</name>
<dbReference type="PROSITE" id="PS01081">
    <property type="entry name" value="HTH_TETR_1"/>
    <property type="match status" value="1"/>
</dbReference>
<reference evidence="6 7" key="1">
    <citation type="submission" date="2014-08" db="EMBL/GenBank/DDBJ databases">
        <title>Genomic and Phenotypic Diversity of Colwellia psychrerythraea strains from Disparate Marine Basins.</title>
        <authorList>
            <person name="Techtmann S.M."/>
            <person name="Stelling S.C."/>
            <person name="Utturkar S.M."/>
            <person name="Alshibli N."/>
            <person name="Harris A."/>
            <person name="Brown S.D."/>
            <person name="Hazen T.C."/>
        </authorList>
    </citation>
    <scope>NUCLEOTIDE SEQUENCE [LARGE SCALE GENOMIC DNA]</scope>
    <source>
        <strain evidence="6 7">ND2E</strain>
    </source>
</reference>
<evidence type="ECO:0000256" key="4">
    <source>
        <dbReference type="PROSITE-ProRule" id="PRU00335"/>
    </source>
</evidence>
<dbReference type="InterPro" id="IPR036271">
    <property type="entry name" value="Tet_transcr_reg_TetR-rel_C_sf"/>
</dbReference>
<dbReference type="PANTHER" id="PTHR47506:SF3">
    <property type="entry name" value="HTH-TYPE TRANSCRIPTIONAL REGULATOR LMRA"/>
    <property type="match status" value="1"/>
</dbReference>
<evidence type="ECO:0000259" key="5">
    <source>
        <dbReference type="PROSITE" id="PS50977"/>
    </source>
</evidence>
<dbReference type="OrthoDB" id="5816932at2"/>
<dbReference type="PATRIC" id="fig|28229.4.peg.2372"/>
<evidence type="ECO:0000313" key="7">
    <source>
        <dbReference type="Proteomes" id="UP000029843"/>
    </source>
</evidence>
<dbReference type="Gene3D" id="1.10.357.10">
    <property type="entry name" value="Tetracycline Repressor, domain 2"/>
    <property type="match status" value="1"/>
</dbReference>
<dbReference type="PROSITE" id="PS50977">
    <property type="entry name" value="HTH_TETR_2"/>
    <property type="match status" value="1"/>
</dbReference>